<gene>
    <name evidence="4" type="ORF">C1875_06245</name>
</gene>
<dbReference type="RefSeq" id="WP_009305242.1">
    <property type="nucleotide sequence ID" value="NZ_CP089333.1"/>
</dbReference>
<accession>A0A369MJ96</accession>
<dbReference type="Gene3D" id="3.90.226.10">
    <property type="entry name" value="2-enoyl-CoA Hydratase, Chain A, domain 1"/>
    <property type="match status" value="1"/>
</dbReference>
<evidence type="ECO:0000256" key="1">
    <source>
        <dbReference type="ARBA" id="ARBA00004275"/>
    </source>
</evidence>
<reference evidence="4 5" key="1">
    <citation type="journal article" date="2018" name="Elife">
        <title>Discovery and characterization of a prevalent human gut bacterial enzyme sufficient for the inactivation of a family of plant toxins.</title>
        <authorList>
            <person name="Koppel N."/>
            <person name="Bisanz J.E."/>
            <person name="Pandelia M.E."/>
            <person name="Turnbaugh P.J."/>
            <person name="Balskus E.P."/>
        </authorList>
    </citation>
    <scope>NUCLEOTIDE SEQUENCE [LARGE SCALE GENOMIC DNA]</scope>
    <source>
        <strain evidence="4 5">W1 BHI 6</strain>
    </source>
</reference>
<keyword evidence="2" id="KW-0576">Peroxisome</keyword>
<dbReference type="AlphaFoldDB" id="A0A369MJ96"/>
<dbReference type="EMBL" id="PPTU01000007">
    <property type="protein sequence ID" value="RDB71281.1"/>
    <property type="molecule type" value="Genomic_DNA"/>
</dbReference>
<evidence type="ECO:0000256" key="2">
    <source>
        <dbReference type="ARBA" id="ARBA00023140"/>
    </source>
</evidence>
<comment type="subcellular location">
    <subcellularLocation>
        <location evidence="1">Peroxisome</location>
    </subcellularLocation>
</comment>
<comment type="caution">
    <text evidence="4">The sequence shown here is derived from an EMBL/GenBank/DDBJ whole genome shotgun (WGS) entry which is preliminary data.</text>
</comment>
<sequence>MSVITERPVNRPVIPSEAAEAVGSDASFACAPERDVVYAERLEGGIEVVYLNQPRKKNALSGEMMTKLDALLRAADVDDGVRVVVLRGAGDDFSSGGDLDQGPALEPGPEGARKTLRRYLAVVRTIRTMSKPVVAMVDGYAVGGAFALVCASDLVCASERALFVPAFCQIGIVPEMGMMKLLPDLVGPQRAKELLFFGGKIPALQLYDWGVVNRVFPTETLEADTLWFARQLAGMPDASIHLTKNIMNALADGNLEACLEAESTASPFCTTTKAYAATMEKFAR</sequence>
<evidence type="ECO:0000313" key="5">
    <source>
        <dbReference type="Proteomes" id="UP000253970"/>
    </source>
</evidence>
<dbReference type="InterPro" id="IPR051053">
    <property type="entry name" value="ECH/Chromodomain_protein"/>
</dbReference>
<protein>
    <submittedName>
        <fullName evidence="4">Enoyl-CoA hydratase/isomerase family protein</fullName>
    </submittedName>
</protein>
<dbReference type="PANTHER" id="PTHR43684:SF1">
    <property type="entry name" value="ENOYL-COA DELTA ISOMERASE 2"/>
    <property type="match status" value="1"/>
</dbReference>
<dbReference type="CDD" id="cd06558">
    <property type="entry name" value="crotonase-like"/>
    <property type="match status" value="1"/>
</dbReference>
<dbReference type="InterPro" id="IPR001753">
    <property type="entry name" value="Enoyl-CoA_hydra/iso"/>
</dbReference>
<dbReference type="GO" id="GO:0004165">
    <property type="term" value="F:delta(3)-delta(2)-enoyl-CoA isomerase activity"/>
    <property type="evidence" value="ECO:0007669"/>
    <property type="project" value="UniProtKB-ARBA"/>
</dbReference>
<dbReference type="SUPFAM" id="SSF52096">
    <property type="entry name" value="ClpP/crotonase"/>
    <property type="match status" value="1"/>
</dbReference>
<dbReference type="Proteomes" id="UP000253970">
    <property type="component" value="Unassembled WGS sequence"/>
</dbReference>
<evidence type="ECO:0000313" key="4">
    <source>
        <dbReference type="EMBL" id="RDB71281.1"/>
    </source>
</evidence>
<dbReference type="Pfam" id="PF00378">
    <property type="entry name" value="ECH_1"/>
    <property type="match status" value="1"/>
</dbReference>
<dbReference type="PANTHER" id="PTHR43684">
    <property type="match status" value="1"/>
</dbReference>
<organism evidence="4 5">
    <name type="scientific">Eggerthella lenta</name>
    <name type="common">Eubacterium lentum</name>
    <dbReference type="NCBI Taxonomy" id="84112"/>
    <lineage>
        <taxon>Bacteria</taxon>
        <taxon>Bacillati</taxon>
        <taxon>Actinomycetota</taxon>
        <taxon>Coriobacteriia</taxon>
        <taxon>Eggerthellales</taxon>
        <taxon>Eggerthellaceae</taxon>
        <taxon>Eggerthella</taxon>
    </lineage>
</organism>
<keyword evidence="3 4" id="KW-0413">Isomerase</keyword>
<name>A0A369MJ96_EGGLN</name>
<dbReference type="InterPro" id="IPR029045">
    <property type="entry name" value="ClpP/crotonase-like_dom_sf"/>
</dbReference>
<proteinExistence type="predicted"/>
<evidence type="ECO:0000256" key="3">
    <source>
        <dbReference type="ARBA" id="ARBA00023235"/>
    </source>
</evidence>